<sequence>MLDERNGVLVLLLHIRHLFLSMVAQQISEPSSVGLLPWLIVNADYFHGKNQYDSDRHDRVQQILRQHVN</sequence>
<keyword evidence="1" id="KW-0732">Signal</keyword>
<evidence type="ECO:0000256" key="1">
    <source>
        <dbReference type="SAM" id="SignalP"/>
    </source>
</evidence>
<organism evidence="2 3">
    <name type="scientific">Paspalum notatum var. saurae</name>
    <dbReference type="NCBI Taxonomy" id="547442"/>
    <lineage>
        <taxon>Eukaryota</taxon>
        <taxon>Viridiplantae</taxon>
        <taxon>Streptophyta</taxon>
        <taxon>Embryophyta</taxon>
        <taxon>Tracheophyta</taxon>
        <taxon>Spermatophyta</taxon>
        <taxon>Magnoliopsida</taxon>
        <taxon>Liliopsida</taxon>
        <taxon>Poales</taxon>
        <taxon>Poaceae</taxon>
        <taxon>PACMAD clade</taxon>
        <taxon>Panicoideae</taxon>
        <taxon>Andropogonodae</taxon>
        <taxon>Paspaleae</taxon>
        <taxon>Paspalinae</taxon>
        <taxon>Paspalum</taxon>
    </lineage>
</organism>
<feature type="chain" id="PRO_5042947675" description="Secreted protein" evidence="1">
    <location>
        <begin position="25"/>
        <end position="69"/>
    </location>
</feature>
<feature type="signal peptide" evidence="1">
    <location>
        <begin position="1"/>
        <end position="24"/>
    </location>
</feature>
<keyword evidence="3" id="KW-1185">Reference proteome</keyword>
<dbReference type="EMBL" id="CP144752">
    <property type="protein sequence ID" value="WVZ88059.1"/>
    <property type="molecule type" value="Genomic_DNA"/>
</dbReference>
<evidence type="ECO:0000313" key="2">
    <source>
        <dbReference type="EMBL" id="WVZ88059.1"/>
    </source>
</evidence>
<evidence type="ECO:0008006" key="4">
    <source>
        <dbReference type="Google" id="ProtNLM"/>
    </source>
</evidence>
<reference evidence="2 3" key="1">
    <citation type="submission" date="2024-02" db="EMBL/GenBank/DDBJ databases">
        <title>High-quality chromosome-scale genome assembly of Pensacola bahiagrass (Paspalum notatum Flugge var. saurae).</title>
        <authorList>
            <person name="Vega J.M."/>
            <person name="Podio M."/>
            <person name="Orjuela J."/>
            <person name="Siena L.A."/>
            <person name="Pessino S.C."/>
            <person name="Combes M.C."/>
            <person name="Mariac C."/>
            <person name="Albertini E."/>
            <person name="Pupilli F."/>
            <person name="Ortiz J.P.A."/>
            <person name="Leblanc O."/>
        </authorList>
    </citation>
    <scope>NUCLEOTIDE SEQUENCE [LARGE SCALE GENOMIC DNA]</scope>
    <source>
        <strain evidence="2">R1</strain>
        <tissue evidence="2">Leaf</tissue>
    </source>
</reference>
<gene>
    <name evidence="2" type="ORF">U9M48_034613</name>
</gene>
<dbReference type="AlphaFoldDB" id="A0AAQ3UCK5"/>
<protein>
    <recommendedName>
        <fullName evidence="4">Secreted protein</fullName>
    </recommendedName>
</protein>
<accession>A0AAQ3UCK5</accession>
<evidence type="ECO:0000313" key="3">
    <source>
        <dbReference type="Proteomes" id="UP001341281"/>
    </source>
</evidence>
<name>A0AAQ3UCK5_PASNO</name>
<dbReference type="Proteomes" id="UP001341281">
    <property type="component" value="Chromosome 08"/>
</dbReference>
<proteinExistence type="predicted"/>